<proteinExistence type="predicted"/>
<name>A0ABU4GXD4_9MICO</name>
<accession>A0ABU4GXD4</accession>
<dbReference type="EMBL" id="JAWQEV010000001">
    <property type="protein sequence ID" value="MDW4571665.1"/>
    <property type="molecule type" value="Genomic_DNA"/>
</dbReference>
<reference evidence="1 2" key="1">
    <citation type="submission" date="2023-11" db="EMBL/GenBank/DDBJ databases">
        <title>Draft genome sequence of Microbacterium arthrosphaerae JCM 30492.</title>
        <authorList>
            <person name="Zhang G."/>
            <person name="Ding Y."/>
        </authorList>
    </citation>
    <scope>NUCLEOTIDE SEQUENCE [LARGE SCALE GENOMIC DNA]</scope>
    <source>
        <strain evidence="1 2">JCM 30492</strain>
    </source>
</reference>
<dbReference type="Proteomes" id="UP001283109">
    <property type="component" value="Unassembled WGS sequence"/>
</dbReference>
<comment type="caution">
    <text evidence="1">The sequence shown here is derived from an EMBL/GenBank/DDBJ whole genome shotgun (WGS) entry which is preliminary data.</text>
</comment>
<evidence type="ECO:0008006" key="3">
    <source>
        <dbReference type="Google" id="ProtNLM"/>
    </source>
</evidence>
<gene>
    <name evidence="1" type="ORF">R8Z58_02615</name>
</gene>
<sequence>MPHHISFEGARRAVMTRETLERNRWSDRDVRRALASGGLMRLQRNRYVLAADWNDLWPESRHRIEVAAVFGEMRGGDAVACRESSAVLWDLPLLRHVPDAVHLVIPGQKNVPSRSGLRRHLDALPDRDVTMRHGIRVTTLDRTLFDLARSLPFEAAVAACDAGLRQIAFRDRAYDEAAAGLWRERMSLMVKHAKGVRGVRQAAAVIQFADGRAESPEESLARTHLRTLGFQRLRLQVPVSGPAGQRWRIDVEIEDVQSFLEVDGIGKYEDEALRSGRTLEQVLLDEKRREDWIRGLTQQRFVRVEHKHLRTAETLAERLAAFGIRIP</sequence>
<protein>
    <recommendedName>
        <fullName evidence="3">Transcriptional regulator, AbiEi antitoxin, Type IV TA system</fullName>
    </recommendedName>
</protein>
<organism evidence="1 2">
    <name type="scientific">Microbacterium arthrosphaerae</name>
    <dbReference type="NCBI Taxonomy" id="792652"/>
    <lineage>
        <taxon>Bacteria</taxon>
        <taxon>Bacillati</taxon>
        <taxon>Actinomycetota</taxon>
        <taxon>Actinomycetes</taxon>
        <taxon>Micrococcales</taxon>
        <taxon>Microbacteriaceae</taxon>
        <taxon>Microbacterium</taxon>
    </lineage>
</organism>
<keyword evidence="2" id="KW-1185">Reference proteome</keyword>
<evidence type="ECO:0000313" key="2">
    <source>
        <dbReference type="Proteomes" id="UP001283109"/>
    </source>
</evidence>
<evidence type="ECO:0000313" key="1">
    <source>
        <dbReference type="EMBL" id="MDW4571665.1"/>
    </source>
</evidence>
<dbReference type="RefSeq" id="WP_318352194.1">
    <property type="nucleotide sequence ID" value="NZ_JAWQEV010000001.1"/>
</dbReference>